<reference evidence="3" key="1">
    <citation type="submission" date="2022-10" db="EMBL/GenBank/DDBJ databases">
        <authorList>
            <person name="Chen Y."/>
            <person name="Dougan E. K."/>
            <person name="Chan C."/>
            <person name="Rhodes N."/>
            <person name="Thang M."/>
        </authorList>
    </citation>
    <scope>NUCLEOTIDE SEQUENCE</scope>
</reference>
<dbReference type="OrthoDB" id="6474464at2759"/>
<dbReference type="GO" id="GO:0016020">
    <property type="term" value="C:membrane"/>
    <property type="evidence" value="ECO:0007669"/>
    <property type="project" value="InterPro"/>
</dbReference>
<dbReference type="EMBL" id="CAMXCT020004312">
    <property type="protein sequence ID" value="CAL1161899.1"/>
    <property type="molecule type" value="Genomic_DNA"/>
</dbReference>
<evidence type="ECO:0000313" key="4">
    <source>
        <dbReference type="EMBL" id="CAL4795836.1"/>
    </source>
</evidence>
<dbReference type="GO" id="GO:0003830">
    <property type="term" value="F:beta-1,4-mannosylglycoprotein 4-beta-N-acetylglucosaminyltransferase activity"/>
    <property type="evidence" value="ECO:0007669"/>
    <property type="project" value="InterPro"/>
</dbReference>
<feature type="signal peptide" evidence="2">
    <location>
        <begin position="1"/>
        <end position="22"/>
    </location>
</feature>
<dbReference type="AlphaFoldDB" id="A0A9P1DGF9"/>
<keyword evidence="5" id="KW-1185">Reference proteome</keyword>
<evidence type="ECO:0000256" key="2">
    <source>
        <dbReference type="SAM" id="SignalP"/>
    </source>
</evidence>
<dbReference type="Proteomes" id="UP001152797">
    <property type="component" value="Unassembled WGS sequence"/>
</dbReference>
<name>A0A9P1DGF9_9DINO</name>
<organism evidence="3">
    <name type="scientific">Cladocopium goreaui</name>
    <dbReference type="NCBI Taxonomy" id="2562237"/>
    <lineage>
        <taxon>Eukaryota</taxon>
        <taxon>Sar</taxon>
        <taxon>Alveolata</taxon>
        <taxon>Dinophyceae</taxon>
        <taxon>Suessiales</taxon>
        <taxon>Symbiodiniaceae</taxon>
        <taxon>Cladocopium</taxon>
    </lineage>
</organism>
<keyword evidence="2" id="KW-0732">Signal</keyword>
<evidence type="ECO:0000313" key="3">
    <source>
        <dbReference type="EMBL" id="CAI4008524.1"/>
    </source>
</evidence>
<dbReference type="PANTHER" id="PTHR12224:SF0">
    <property type="entry name" value="BETA-1,4-MANNOSYL-GLYCOPROTEIN 4-BETA-N-ACETYLGLUCOSAMINYLTRANSFERASE"/>
    <property type="match status" value="1"/>
</dbReference>
<feature type="region of interest" description="Disordered" evidence="1">
    <location>
        <begin position="59"/>
        <end position="95"/>
    </location>
</feature>
<feature type="compositionally biased region" description="Polar residues" evidence="1">
    <location>
        <begin position="59"/>
        <end position="73"/>
    </location>
</feature>
<dbReference type="GO" id="GO:0006044">
    <property type="term" value="P:N-acetylglucosamine metabolic process"/>
    <property type="evidence" value="ECO:0007669"/>
    <property type="project" value="TreeGrafter"/>
</dbReference>
<dbReference type="EMBL" id="CAMXCT010004312">
    <property type="protein sequence ID" value="CAI4008524.1"/>
    <property type="molecule type" value="Genomic_DNA"/>
</dbReference>
<evidence type="ECO:0000256" key="1">
    <source>
        <dbReference type="SAM" id="MobiDB-lite"/>
    </source>
</evidence>
<gene>
    <name evidence="3" type="ORF">C1SCF055_LOCUS33962</name>
</gene>
<reference evidence="4 5" key="2">
    <citation type="submission" date="2024-05" db="EMBL/GenBank/DDBJ databases">
        <authorList>
            <person name="Chen Y."/>
            <person name="Shah S."/>
            <person name="Dougan E. K."/>
            <person name="Thang M."/>
            <person name="Chan C."/>
        </authorList>
    </citation>
    <scope>NUCLEOTIDE SEQUENCE [LARGE SCALE GENOMIC DNA]</scope>
</reference>
<sequence>MPMGTLVFLALLSSAAVVACHGACPSGNREHCHFDAGRRERAPDVAAALQVSHQTIDTSAANQSKLATDSVTQEGFLPRDWPRDDESRSPSVHDPCPDFLLQNRLHYRIPLEPRTSPAKVIDTFAFSFASEAEELLLRFYEMGEEVSEFHIVEGDRDFTGAMKPYNFEALLNSGQLDPWRNKITYHQVKIPAGVKGYALQEAQRQALRAQVNSFRGYNKDDILLEGDLDEILSHKLLQALKTCKPMNNIWRAHVRMADLIYSVAWTTGNVSFGTTFGFFNEGGALAGVGFVRDEGFLHWDHELSAVDGSHVAWHFSFMLNGPAALAHKIFIRTESRPDFAKEFRTEDDLATFIASSFYADPSHHDHPIFPSKLGKKDLPQALVQHPEKFPSILRNVKW</sequence>
<evidence type="ECO:0000313" key="5">
    <source>
        <dbReference type="Proteomes" id="UP001152797"/>
    </source>
</evidence>
<comment type="caution">
    <text evidence="3">The sequence shown here is derived from an EMBL/GenBank/DDBJ whole genome shotgun (WGS) entry which is preliminary data.</text>
</comment>
<dbReference type="InterPro" id="IPR006813">
    <property type="entry name" value="Glyco_trans_17"/>
</dbReference>
<proteinExistence type="predicted"/>
<accession>A0A9P1DGF9</accession>
<dbReference type="Pfam" id="PF04724">
    <property type="entry name" value="Glyco_transf_17"/>
    <property type="match status" value="1"/>
</dbReference>
<protein>
    <submittedName>
        <fullName evidence="4">Vesicular acetylcholine transporter</fullName>
    </submittedName>
</protein>
<feature type="chain" id="PRO_5043271480" evidence="2">
    <location>
        <begin position="23"/>
        <end position="398"/>
    </location>
</feature>
<dbReference type="PANTHER" id="PTHR12224">
    <property type="entry name" value="BETA-1,4-MANNOSYL-GLYCOPROTEIN BETA-1,4-N-ACETYLGLUCOSAMINYL-TRANSFERASE"/>
    <property type="match status" value="1"/>
</dbReference>
<dbReference type="EMBL" id="CAMXCT030004312">
    <property type="protein sequence ID" value="CAL4795836.1"/>
    <property type="molecule type" value="Genomic_DNA"/>
</dbReference>